<sequence>MTEQTYPQQQLPPVRAIAPTVHRSEDGWFEYPVRSHPHHTDYAGVVWHGTYLTWMEEARIESLRSIGIDYAQLVTIGCDFPVIEMSLRYHKPMHLGVDAVVRTRMAEMRGVRLNWEQNIQSINGEEVYVKALVTLVACDMAEGKIIRRLPPLVQDALVKLSQ</sequence>
<dbReference type="EMBL" id="CP159837">
    <property type="protein sequence ID" value="XCM39081.1"/>
    <property type="molecule type" value="Genomic_DNA"/>
</dbReference>
<dbReference type="AlphaFoldDB" id="A0AAU8JLD9"/>
<gene>
    <name evidence="4" type="ORF">ABWT76_001976</name>
</gene>
<dbReference type="InterPro" id="IPR006684">
    <property type="entry name" value="YbgC/YbaW"/>
</dbReference>
<organism evidence="4">
    <name type="scientific">Planktothricoides raciborskii GIHE-MW2</name>
    <dbReference type="NCBI Taxonomy" id="2792601"/>
    <lineage>
        <taxon>Bacteria</taxon>
        <taxon>Bacillati</taxon>
        <taxon>Cyanobacteriota</taxon>
        <taxon>Cyanophyceae</taxon>
        <taxon>Oscillatoriophycideae</taxon>
        <taxon>Oscillatoriales</taxon>
        <taxon>Oscillatoriaceae</taxon>
        <taxon>Planktothricoides</taxon>
    </lineage>
</organism>
<accession>A0AAU8JLD9</accession>
<evidence type="ECO:0000256" key="2">
    <source>
        <dbReference type="ARBA" id="ARBA00022801"/>
    </source>
</evidence>
<name>A0AAU8JLD9_9CYAN</name>
<reference evidence="4" key="1">
    <citation type="submission" date="2024-07" db="EMBL/GenBank/DDBJ databases">
        <authorList>
            <person name="Kim Y.J."/>
            <person name="Jeong J.Y."/>
        </authorList>
    </citation>
    <scope>NUCLEOTIDE SEQUENCE</scope>
    <source>
        <strain evidence="4">GIHE-MW2</strain>
    </source>
</reference>
<dbReference type="SUPFAM" id="SSF54637">
    <property type="entry name" value="Thioesterase/thiol ester dehydrase-isomerase"/>
    <property type="match status" value="1"/>
</dbReference>
<proteinExistence type="inferred from homology"/>
<keyword evidence="2 4" id="KW-0378">Hydrolase</keyword>
<dbReference type="InterPro" id="IPR029069">
    <property type="entry name" value="HotDog_dom_sf"/>
</dbReference>
<dbReference type="RefSeq" id="WP_054466324.1">
    <property type="nucleotide sequence ID" value="NZ_CP159837.1"/>
</dbReference>
<dbReference type="NCBIfam" id="TIGR00051">
    <property type="entry name" value="YbgC/FadM family acyl-CoA thioesterase"/>
    <property type="match status" value="1"/>
</dbReference>
<evidence type="ECO:0000313" key="4">
    <source>
        <dbReference type="EMBL" id="XCM39081.1"/>
    </source>
</evidence>
<dbReference type="Pfam" id="PF03061">
    <property type="entry name" value="4HBT"/>
    <property type="match status" value="1"/>
</dbReference>
<dbReference type="EC" id="3.1.2.-" evidence="4"/>
<evidence type="ECO:0000256" key="1">
    <source>
        <dbReference type="ARBA" id="ARBA00005953"/>
    </source>
</evidence>
<dbReference type="PANTHER" id="PTHR31793">
    <property type="entry name" value="4-HYDROXYBENZOYL-COA THIOESTERASE FAMILY MEMBER"/>
    <property type="match status" value="1"/>
</dbReference>
<dbReference type="CDD" id="cd00586">
    <property type="entry name" value="4HBT"/>
    <property type="match status" value="1"/>
</dbReference>
<feature type="domain" description="Thioesterase" evidence="3">
    <location>
        <begin position="44"/>
        <end position="126"/>
    </location>
</feature>
<dbReference type="Gene3D" id="3.10.129.10">
    <property type="entry name" value="Hotdog Thioesterase"/>
    <property type="match status" value="1"/>
</dbReference>
<dbReference type="PIRSF" id="PIRSF003230">
    <property type="entry name" value="YbgC"/>
    <property type="match status" value="1"/>
</dbReference>
<dbReference type="PANTHER" id="PTHR31793:SF37">
    <property type="entry name" value="ACYL-COA THIOESTER HYDROLASE YBGC"/>
    <property type="match status" value="1"/>
</dbReference>
<evidence type="ECO:0000259" key="3">
    <source>
        <dbReference type="Pfam" id="PF03061"/>
    </source>
</evidence>
<protein>
    <submittedName>
        <fullName evidence="4">Thioesterase family protein</fullName>
        <ecNumber evidence="4">3.1.2.-</ecNumber>
    </submittedName>
</protein>
<dbReference type="InterPro" id="IPR006683">
    <property type="entry name" value="Thioestr_dom"/>
</dbReference>
<comment type="similarity">
    <text evidence="1">Belongs to the 4-hydroxybenzoyl-CoA thioesterase family.</text>
</comment>
<dbReference type="GO" id="GO:0047617">
    <property type="term" value="F:fatty acyl-CoA hydrolase activity"/>
    <property type="evidence" value="ECO:0007669"/>
    <property type="project" value="TreeGrafter"/>
</dbReference>
<dbReference type="InterPro" id="IPR050563">
    <property type="entry name" value="4-hydroxybenzoyl-CoA_TE"/>
</dbReference>